<dbReference type="EMBL" id="NMPM01000077">
    <property type="protein sequence ID" value="PAV25129.1"/>
    <property type="molecule type" value="Genomic_DNA"/>
</dbReference>
<protein>
    <submittedName>
        <fullName evidence="2">Uncharacterized protein</fullName>
    </submittedName>
</protein>
<dbReference type="AlphaFoldDB" id="A0A2A2I090"/>
<keyword evidence="3" id="KW-1185">Reference proteome</keyword>
<feature type="signal peptide" evidence="1">
    <location>
        <begin position="1"/>
        <end position="23"/>
    </location>
</feature>
<dbReference type="Proteomes" id="UP000218332">
    <property type="component" value="Unassembled WGS sequence"/>
</dbReference>
<reference evidence="2 3" key="1">
    <citation type="submission" date="2017-07" db="EMBL/GenBank/DDBJ databases">
        <title>Tamlnaduibacter salinus (Mi-7) genome sequencing.</title>
        <authorList>
            <person name="Verma A."/>
            <person name="Krishnamurthi S."/>
        </authorList>
    </citation>
    <scope>NUCLEOTIDE SEQUENCE [LARGE SCALE GENOMIC DNA]</scope>
    <source>
        <strain evidence="2 3">Mi-7</strain>
    </source>
</reference>
<evidence type="ECO:0000313" key="3">
    <source>
        <dbReference type="Proteomes" id="UP000218332"/>
    </source>
</evidence>
<evidence type="ECO:0000256" key="1">
    <source>
        <dbReference type="SAM" id="SignalP"/>
    </source>
</evidence>
<proteinExistence type="predicted"/>
<evidence type="ECO:0000313" key="2">
    <source>
        <dbReference type="EMBL" id="PAV25129.1"/>
    </source>
</evidence>
<dbReference type="RefSeq" id="WP_095611806.1">
    <property type="nucleotide sequence ID" value="NZ_NMPM01000077.1"/>
</dbReference>
<keyword evidence="1" id="KW-0732">Signal</keyword>
<comment type="caution">
    <text evidence="2">The sequence shown here is derived from an EMBL/GenBank/DDBJ whole genome shotgun (WGS) entry which is preliminary data.</text>
</comment>
<accession>A0A2A2I090</accession>
<gene>
    <name evidence="2" type="ORF">CF392_12595</name>
</gene>
<sequence length="81" mass="9031">MTRSLMTVTAALGLLVLAGCSDSQGLAPPEDNLGQQNADFTTFVKQELENTRNDREAVAINDIDFRFNDRNNPRAYDDVLR</sequence>
<dbReference type="PROSITE" id="PS51257">
    <property type="entry name" value="PROKAR_LIPOPROTEIN"/>
    <property type="match status" value="1"/>
</dbReference>
<name>A0A2A2I090_9GAMM</name>
<feature type="chain" id="PRO_5012064617" evidence="1">
    <location>
        <begin position="24"/>
        <end position="81"/>
    </location>
</feature>
<organism evidence="2 3">
    <name type="scientific">Tamilnaduibacter salinus</name>
    <dbReference type="NCBI Taxonomy" id="1484056"/>
    <lineage>
        <taxon>Bacteria</taxon>
        <taxon>Pseudomonadati</taxon>
        <taxon>Pseudomonadota</taxon>
        <taxon>Gammaproteobacteria</taxon>
        <taxon>Pseudomonadales</taxon>
        <taxon>Marinobacteraceae</taxon>
        <taxon>Tamilnaduibacter</taxon>
    </lineage>
</organism>